<dbReference type="SUPFAM" id="SSF48452">
    <property type="entry name" value="TPR-like"/>
    <property type="match status" value="1"/>
</dbReference>
<proteinExistence type="predicted"/>
<evidence type="ECO:0000313" key="3">
    <source>
        <dbReference type="Proteomes" id="UP001352263"/>
    </source>
</evidence>
<evidence type="ECO:0000256" key="1">
    <source>
        <dbReference type="SAM" id="SignalP"/>
    </source>
</evidence>
<organism evidence="2 3">
    <name type="scientific">Noviherbaspirillum album</name>
    <dbReference type="NCBI Taxonomy" id="3080276"/>
    <lineage>
        <taxon>Bacteria</taxon>
        <taxon>Pseudomonadati</taxon>
        <taxon>Pseudomonadota</taxon>
        <taxon>Betaproteobacteria</taxon>
        <taxon>Burkholderiales</taxon>
        <taxon>Oxalobacteraceae</taxon>
        <taxon>Noviherbaspirillum</taxon>
    </lineage>
</organism>
<dbReference type="EMBL" id="JAWIIV010000001">
    <property type="protein sequence ID" value="MEC4717744.1"/>
    <property type="molecule type" value="Genomic_DNA"/>
</dbReference>
<feature type="signal peptide" evidence="1">
    <location>
        <begin position="1"/>
        <end position="26"/>
    </location>
</feature>
<dbReference type="InterPro" id="IPR011990">
    <property type="entry name" value="TPR-like_helical_dom_sf"/>
</dbReference>
<dbReference type="RefSeq" id="WP_326504494.1">
    <property type="nucleotide sequence ID" value="NZ_JAWIIV010000001.1"/>
</dbReference>
<dbReference type="InterPro" id="IPR019734">
    <property type="entry name" value="TPR_rpt"/>
</dbReference>
<dbReference type="Gene3D" id="1.25.40.10">
    <property type="entry name" value="Tetratricopeptide repeat domain"/>
    <property type="match status" value="2"/>
</dbReference>
<evidence type="ECO:0008006" key="4">
    <source>
        <dbReference type="Google" id="ProtNLM"/>
    </source>
</evidence>
<reference evidence="2 3" key="1">
    <citation type="submission" date="2023-10" db="EMBL/GenBank/DDBJ databases">
        <title>Noviherbaspirillum sp. CPCC 100848 genome assembly.</title>
        <authorList>
            <person name="Li X.Y."/>
            <person name="Fang X.M."/>
        </authorList>
    </citation>
    <scope>NUCLEOTIDE SEQUENCE [LARGE SCALE GENOMIC DNA]</scope>
    <source>
        <strain evidence="2 3">CPCC 100848</strain>
    </source>
</reference>
<gene>
    <name evidence="2" type="ORF">RY831_01150</name>
</gene>
<accession>A0ABU6J296</accession>
<evidence type="ECO:0000313" key="2">
    <source>
        <dbReference type="EMBL" id="MEC4717744.1"/>
    </source>
</evidence>
<dbReference type="SMART" id="SM00028">
    <property type="entry name" value="TPR"/>
    <property type="match status" value="3"/>
</dbReference>
<comment type="caution">
    <text evidence="2">The sequence shown here is derived from an EMBL/GenBank/DDBJ whole genome shotgun (WGS) entry which is preliminary data.</text>
</comment>
<protein>
    <recommendedName>
        <fullName evidence="4">Tetratricopeptide repeat protein</fullName>
    </recommendedName>
</protein>
<feature type="chain" id="PRO_5046080224" description="Tetratricopeptide repeat protein" evidence="1">
    <location>
        <begin position="27"/>
        <end position="395"/>
    </location>
</feature>
<name>A0ABU6J296_9BURK</name>
<keyword evidence="3" id="KW-1185">Reference proteome</keyword>
<dbReference type="Proteomes" id="UP001352263">
    <property type="component" value="Unassembled WGS sequence"/>
</dbReference>
<sequence>MFITRVVKAAGCAVVAAQFAMAPANASPYVPADGAQVLERLPSRNDPAQRELRQLRTALAASPEDVPTAVALARRYIETARRTGEPRYLGYAQATLSPWWNQPQAPHEVKVLRATVWQSQHQFSRALSDLDDVVKANPRNAQAWLTRATILPVQGEYEKARQSCARLHGLASELVVSACLSGANALGPNAMQSYVSLDAALKKHPNAEPGIKAWALTLLGEMAARENNPSAAEHHFRQALSIDSADIYLLGAYADFLLDAGREAEVVPLLASHHRTDGLLLRHTLALRKLRSPIASRQIDILQSRFDAAMLRGDTVHEREQARFELHLRDNPRSALVHAQDNWNEQKEFADARLLLEAAAASNDKAAAAPVLNWLRQNRIDTPLLANLAAKLESQ</sequence>
<keyword evidence="1" id="KW-0732">Signal</keyword>